<evidence type="ECO:0000313" key="2">
    <source>
        <dbReference type="Proteomes" id="UP001057402"/>
    </source>
</evidence>
<dbReference type="EMBL" id="CM042886">
    <property type="protein sequence ID" value="KAI4341335.1"/>
    <property type="molecule type" value="Genomic_DNA"/>
</dbReference>
<protein>
    <submittedName>
        <fullName evidence="1">Uncharacterized protein</fullName>
    </submittedName>
</protein>
<reference evidence="2" key="1">
    <citation type="journal article" date="2023" name="Front. Plant Sci.">
        <title>Chromosomal-level genome assembly of Melastoma candidum provides insights into trichome evolution.</title>
        <authorList>
            <person name="Zhong Y."/>
            <person name="Wu W."/>
            <person name="Sun C."/>
            <person name="Zou P."/>
            <person name="Liu Y."/>
            <person name="Dai S."/>
            <person name="Zhou R."/>
        </authorList>
    </citation>
    <scope>NUCLEOTIDE SEQUENCE [LARGE SCALE GENOMIC DNA]</scope>
</reference>
<keyword evidence="2" id="KW-1185">Reference proteome</keyword>
<dbReference type="Proteomes" id="UP001057402">
    <property type="component" value="Chromosome 7"/>
</dbReference>
<sequence length="252" mass="27768">MSQIYVMLNLCNESSLILMIAVLPSVVVIAVMFFIRFVNGVRQARMADNISFLLLYALCILLAAFILAILLLEDLLNISQPLSTLFAAILIVFIVLPILIPIVWSFFSGSTSAPEESLLADSQVQQAADNREQVTAGGVIFSDVEEEKPDGMDLRTESERKKWIAHLQAELVHAAAEGAVMVRRKNGPRRGQDFTMLQALCKLDLWLMFLSLLLAAGSGLTVVDNLGQICQSLGYEQTGIFVSMISIWNFLG</sequence>
<organism evidence="1 2">
    <name type="scientific">Melastoma candidum</name>
    <dbReference type="NCBI Taxonomy" id="119954"/>
    <lineage>
        <taxon>Eukaryota</taxon>
        <taxon>Viridiplantae</taxon>
        <taxon>Streptophyta</taxon>
        <taxon>Embryophyta</taxon>
        <taxon>Tracheophyta</taxon>
        <taxon>Spermatophyta</taxon>
        <taxon>Magnoliopsida</taxon>
        <taxon>eudicotyledons</taxon>
        <taxon>Gunneridae</taxon>
        <taxon>Pentapetalae</taxon>
        <taxon>rosids</taxon>
        <taxon>malvids</taxon>
        <taxon>Myrtales</taxon>
        <taxon>Melastomataceae</taxon>
        <taxon>Melastomatoideae</taxon>
        <taxon>Melastomateae</taxon>
        <taxon>Melastoma</taxon>
    </lineage>
</organism>
<gene>
    <name evidence="1" type="ORF">MLD38_026069</name>
</gene>
<accession>A0ACB9NXF6</accession>
<comment type="caution">
    <text evidence="1">The sequence shown here is derived from an EMBL/GenBank/DDBJ whole genome shotgun (WGS) entry which is preliminary data.</text>
</comment>
<proteinExistence type="predicted"/>
<name>A0ACB9NXF6_9MYRT</name>
<evidence type="ECO:0000313" key="1">
    <source>
        <dbReference type="EMBL" id="KAI4341335.1"/>
    </source>
</evidence>